<keyword evidence="5 13" id="KW-0808">Transferase</keyword>
<dbReference type="Pfam" id="PF02518">
    <property type="entry name" value="HATPase_c"/>
    <property type="match status" value="1"/>
</dbReference>
<dbReference type="EC" id="2.4.99.17" evidence="10 13"/>
<dbReference type="InterPro" id="IPR003699">
    <property type="entry name" value="QueA"/>
</dbReference>
<dbReference type="GO" id="GO:0005737">
    <property type="term" value="C:cytoplasm"/>
    <property type="evidence" value="ECO:0007669"/>
    <property type="project" value="UniProtKB-SubCell"/>
</dbReference>
<dbReference type="Gene3D" id="3.30.565.10">
    <property type="entry name" value="Histidine kinase-like ATPase, C-terminal domain"/>
    <property type="match status" value="1"/>
</dbReference>
<comment type="subunit">
    <text evidence="3 13">Monomer.</text>
</comment>
<evidence type="ECO:0000256" key="13">
    <source>
        <dbReference type="HAMAP-Rule" id="MF_00113"/>
    </source>
</evidence>
<evidence type="ECO:0000256" key="14">
    <source>
        <dbReference type="SAM" id="MobiDB-lite"/>
    </source>
</evidence>
<dbReference type="NCBIfam" id="TIGR00113">
    <property type="entry name" value="queA"/>
    <property type="match status" value="1"/>
</dbReference>
<comment type="pathway">
    <text evidence="2 13">tRNA modification; tRNA-queuosine biosynthesis.</text>
</comment>
<keyword evidence="16" id="KW-0328">Glycosyltransferase</keyword>
<evidence type="ECO:0000256" key="10">
    <source>
        <dbReference type="ARBA" id="ARBA00066503"/>
    </source>
</evidence>
<comment type="caution">
    <text evidence="16">The sequence shown here is derived from an EMBL/GenBank/DDBJ whole genome shotgun (WGS) entry which is preliminary data.</text>
</comment>
<dbReference type="CDD" id="cd16917">
    <property type="entry name" value="HATPase_UhpB-NarQ-NarX-like"/>
    <property type="match status" value="1"/>
</dbReference>
<feature type="compositionally biased region" description="Basic residues" evidence="14">
    <location>
        <begin position="268"/>
        <end position="280"/>
    </location>
</feature>
<dbReference type="GO" id="GO:0008616">
    <property type="term" value="P:tRNA queuosine(34) biosynthetic process"/>
    <property type="evidence" value="ECO:0007669"/>
    <property type="project" value="UniProtKB-UniRule"/>
</dbReference>
<protein>
    <recommendedName>
        <fullName evidence="11 13">S-adenosylmethionine:tRNA ribosyltransferase-isomerase</fullName>
        <ecNumber evidence="10 13">2.4.99.17</ecNumber>
    </recommendedName>
    <alternativeName>
        <fullName evidence="12 13">Queuosine biosynthesis protein QueA</fullName>
    </alternativeName>
</protein>
<name>A0A5C8KMZ1_9GAMM</name>
<organism evidence="16 17">
    <name type="scientific">Alkalisalibacterium limincola</name>
    <dbReference type="NCBI Taxonomy" id="2699169"/>
    <lineage>
        <taxon>Bacteria</taxon>
        <taxon>Pseudomonadati</taxon>
        <taxon>Pseudomonadota</taxon>
        <taxon>Gammaproteobacteria</taxon>
        <taxon>Lysobacterales</taxon>
        <taxon>Lysobacteraceae</taxon>
        <taxon>Alkalisalibacterium</taxon>
    </lineage>
</organism>
<dbReference type="FunFam" id="3.40.1780.10:FF:000001">
    <property type="entry name" value="S-adenosylmethionine:tRNA ribosyltransferase-isomerase"/>
    <property type="match status" value="1"/>
</dbReference>
<keyword evidence="17" id="KW-1185">Reference proteome</keyword>
<evidence type="ECO:0000256" key="9">
    <source>
        <dbReference type="ARBA" id="ARBA00061210"/>
    </source>
</evidence>
<evidence type="ECO:0000256" key="11">
    <source>
        <dbReference type="ARBA" id="ARBA00069325"/>
    </source>
</evidence>
<comment type="catalytic activity">
    <reaction evidence="8 13">
        <text>7-aminomethyl-7-carbaguanosine(34) in tRNA + S-adenosyl-L-methionine = epoxyqueuosine(34) in tRNA + adenine + L-methionine + 2 H(+)</text>
        <dbReference type="Rhea" id="RHEA:32155"/>
        <dbReference type="Rhea" id="RHEA-COMP:10342"/>
        <dbReference type="Rhea" id="RHEA-COMP:18582"/>
        <dbReference type="ChEBI" id="CHEBI:15378"/>
        <dbReference type="ChEBI" id="CHEBI:16708"/>
        <dbReference type="ChEBI" id="CHEBI:57844"/>
        <dbReference type="ChEBI" id="CHEBI:59789"/>
        <dbReference type="ChEBI" id="CHEBI:82833"/>
        <dbReference type="ChEBI" id="CHEBI:194443"/>
        <dbReference type="EC" id="2.4.99.17"/>
    </reaction>
</comment>
<feature type="domain" description="Histidine kinase/HSP90-like ATPase" evidence="15">
    <location>
        <begin position="36"/>
        <end position="125"/>
    </location>
</feature>
<feature type="compositionally biased region" description="Basic and acidic residues" evidence="14">
    <location>
        <begin position="134"/>
        <end position="151"/>
    </location>
</feature>
<dbReference type="EMBL" id="VRTS01000009">
    <property type="protein sequence ID" value="TXK60517.1"/>
    <property type="molecule type" value="Genomic_DNA"/>
</dbReference>
<dbReference type="OrthoDB" id="9805933at2"/>
<evidence type="ECO:0000256" key="1">
    <source>
        <dbReference type="ARBA" id="ARBA00004496"/>
    </source>
</evidence>
<dbReference type="SMART" id="SM00387">
    <property type="entry name" value="HATPase_c"/>
    <property type="match status" value="1"/>
</dbReference>
<dbReference type="InterPro" id="IPR036100">
    <property type="entry name" value="QueA_sf"/>
</dbReference>
<accession>A0A5C8KMZ1</accession>
<evidence type="ECO:0000256" key="12">
    <source>
        <dbReference type="ARBA" id="ARBA00076160"/>
    </source>
</evidence>
<dbReference type="Gene3D" id="3.40.1780.10">
    <property type="entry name" value="QueA-like"/>
    <property type="match status" value="1"/>
</dbReference>
<feature type="compositionally biased region" description="Basic residues" evidence="14">
    <location>
        <begin position="287"/>
        <end position="298"/>
    </location>
</feature>
<sequence length="711" mass="76461">MRAPELQAELAAARLSLDSVGIELVAHIDDVPLAAEYEQALAMALREGVTNVIRHAGARRVDVRLHRNAGETVLEVADDGCGGVDGDGNGLAGMRERLAEFGGRLELGSPRGAGTCLRLHLPGDGPRNRPVRGSPHDSCARRGGPGHDPRRVGGPARPGAGHRGGGRGGRWRRGLVGAAGAPARRAGDRHRDARHLRARAGGSRPVHHAIHAGGGGDNVRARGLPAAGAGVRRPWLPAQGCPVGRAGRRPAPRARRWARDRPAPGRRGLGRGRSAHRPRARGVAPGRRGRKRRGHRRAPAPQPGHGAQLPVRGDRQAGRGQPHRGLPAGAPQGVAVGRAQAPRCAAARRLWENTGLSPPCPAPLKKSDFNYALPPELIAQVPLAERSASRMLVVPPPPEAFADVHVRDLVEHLQPGDLLVFNDTRVIPARLFGAKDSGGRVEILIERLLAENEARAQLGVSKKPKPGGRIMLDAGGEAEVLGRDGEFFHLRFHPCAEHGDDSLEKLLLRAGRLPLPPYIQREPGADDRERYQTVFARETGAVAAPTAGLHFDEALLARLAGRGIEFGHITLHVGAGTFQPMRADSVHEHRMHSEWLNVGAGLVDKVRRTRAAGHRVVAVGTTVVRALESAMRDGELQPFAGETQIFIFPGYRIRSVDLLLTNFHLPESTLLMLVSAFAGRERILKAYRHAVAQRYRFFSYGDAMLLHPAKA</sequence>
<dbReference type="UniPathway" id="UPA00392"/>
<evidence type="ECO:0000259" key="15">
    <source>
        <dbReference type="SMART" id="SM00387"/>
    </source>
</evidence>
<evidence type="ECO:0000313" key="16">
    <source>
        <dbReference type="EMBL" id="TXK60517.1"/>
    </source>
</evidence>
<evidence type="ECO:0000256" key="6">
    <source>
        <dbReference type="ARBA" id="ARBA00022691"/>
    </source>
</evidence>
<evidence type="ECO:0000313" key="17">
    <source>
        <dbReference type="Proteomes" id="UP000321248"/>
    </source>
</evidence>
<evidence type="ECO:0000256" key="5">
    <source>
        <dbReference type="ARBA" id="ARBA00022679"/>
    </source>
</evidence>
<dbReference type="HAMAP" id="MF_00113">
    <property type="entry name" value="QueA"/>
    <property type="match status" value="1"/>
</dbReference>
<reference evidence="16 17" key="1">
    <citation type="submission" date="2019-08" db="EMBL/GenBank/DDBJ databases">
        <authorList>
            <person name="Karlyshev A.V."/>
        </authorList>
    </citation>
    <scope>NUCLEOTIDE SEQUENCE [LARGE SCALE GENOMIC DNA]</scope>
    <source>
        <strain evidence="16 17">Alg18-2.2</strain>
    </source>
</reference>
<feature type="region of interest" description="Disordered" evidence="14">
    <location>
        <begin position="120"/>
        <end position="219"/>
    </location>
</feature>
<evidence type="ECO:0000256" key="7">
    <source>
        <dbReference type="ARBA" id="ARBA00022785"/>
    </source>
</evidence>
<comment type="subcellular location">
    <subcellularLocation>
        <location evidence="1 13">Cytoplasm</location>
    </subcellularLocation>
</comment>
<dbReference type="NCBIfam" id="NF001140">
    <property type="entry name" value="PRK00147.1"/>
    <property type="match status" value="1"/>
</dbReference>
<dbReference type="SUPFAM" id="SSF111337">
    <property type="entry name" value="QueA-like"/>
    <property type="match status" value="1"/>
</dbReference>
<dbReference type="InterPro" id="IPR042118">
    <property type="entry name" value="QueA_dom1"/>
</dbReference>
<keyword evidence="7 13" id="KW-0671">Queuosine biosynthesis</keyword>
<feature type="compositionally biased region" description="Low complexity" evidence="14">
    <location>
        <begin position="174"/>
        <end position="184"/>
    </location>
</feature>
<gene>
    <name evidence="13 16" type="primary">queA</name>
    <name evidence="16" type="ORF">FU658_12070</name>
</gene>
<feature type="region of interest" description="Disordered" evidence="14">
    <location>
        <begin position="238"/>
        <end position="333"/>
    </location>
</feature>
<dbReference type="AlphaFoldDB" id="A0A5C8KMZ1"/>
<dbReference type="PANTHER" id="PTHR30307">
    <property type="entry name" value="S-ADENOSYLMETHIONINE:TRNA RIBOSYLTRANSFERASE-ISOMERASE"/>
    <property type="match status" value="1"/>
</dbReference>
<dbReference type="InterPro" id="IPR042119">
    <property type="entry name" value="QueA_dom2"/>
</dbReference>
<evidence type="ECO:0000256" key="8">
    <source>
        <dbReference type="ARBA" id="ARBA00052751"/>
    </source>
</evidence>
<dbReference type="SUPFAM" id="SSF55874">
    <property type="entry name" value="ATPase domain of HSP90 chaperone/DNA topoisomerase II/histidine kinase"/>
    <property type="match status" value="1"/>
</dbReference>
<evidence type="ECO:0000256" key="3">
    <source>
        <dbReference type="ARBA" id="ARBA00011245"/>
    </source>
</evidence>
<dbReference type="Pfam" id="PF02547">
    <property type="entry name" value="Queuosine_synth"/>
    <property type="match status" value="1"/>
</dbReference>
<comment type="similarity">
    <text evidence="9 13">Belongs to the QueA family.</text>
</comment>
<dbReference type="GO" id="GO:0051075">
    <property type="term" value="F:S-adenosylmethionine:tRNA ribosyltransferase-isomerase activity"/>
    <property type="evidence" value="ECO:0007669"/>
    <property type="project" value="UniProtKB-EC"/>
</dbReference>
<dbReference type="InterPro" id="IPR003594">
    <property type="entry name" value="HATPase_dom"/>
</dbReference>
<keyword evidence="4 13" id="KW-0963">Cytoplasm</keyword>
<proteinExistence type="inferred from homology"/>
<dbReference type="PANTHER" id="PTHR30307:SF0">
    <property type="entry name" value="S-ADENOSYLMETHIONINE:TRNA RIBOSYLTRANSFERASE-ISOMERASE"/>
    <property type="match status" value="1"/>
</dbReference>
<dbReference type="InterPro" id="IPR036890">
    <property type="entry name" value="HATPase_C_sf"/>
</dbReference>
<dbReference type="Proteomes" id="UP000321248">
    <property type="component" value="Unassembled WGS sequence"/>
</dbReference>
<evidence type="ECO:0000256" key="2">
    <source>
        <dbReference type="ARBA" id="ARBA00004691"/>
    </source>
</evidence>
<feature type="compositionally biased region" description="Basic residues" evidence="14">
    <location>
        <begin position="246"/>
        <end position="256"/>
    </location>
</feature>
<evidence type="ECO:0000256" key="4">
    <source>
        <dbReference type="ARBA" id="ARBA00022490"/>
    </source>
</evidence>
<keyword evidence="6 13" id="KW-0949">S-adenosyl-L-methionine</keyword>
<comment type="function">
    <text evidence="13">Transfers and isomerizes the ribose moiety from AdoMet to the 7-aminomethyl group of 7-deazaguanine (preQ1-tRNA) to give epoxyqueuosine (oQ-tRNA).</text>
</comment>
<dbReference type="Gene3D" id="2.40.10.240">
    <property type="entry name" value="QueA-like"/>
    <property type="match status" value="1"/>
</dbReference>